<protein>
    <recommendedName>
        <fullName evidence="3">RNase III domain-containing protein</fullName>
    </recommendedName>
</protein>
<feature type="region of interest" description="Disordered" evidence="2">
    <location>
        <begin position="652"/>
        <end position="700"/>
    </location>
</feature>
<reference evidence="4" key="1">
    <citation type="submission" date="2019-06" db="EMBL/GenBank/DDBJ databases">
        <authorList>
            <person name="Zheng W."/>
        </authorList>
    </citation>
    <scope>NUCLEOTIDE SEQUENCE</scope>
    <source>
        <strain evidence="4">QDHG01</strain>
    </source>
</reference>
<name>A0A8J8T9S4_HALGN</name>
<organism evidence="4 5">
    <name type="scientific">Halteria grandinella</name>
    <dbReference type="NCBI Taxonomy" id="5974"/>
    <lineage>
        <taxon>Eukaryota</taxon>
        <taxon>Sar</taxon>
        <taxon>Alveolata</taxon>
        <taxon>Ciliophora</taxon>
        <taxon>Intramacronucleata</taxon>
        <taxon>Spirotrichea</taxon>
        <taxon>Stichotrichia</taxon>
        <taxon>Sporadotrichida</taxon>
        <taxon>Halteriidae</taxon>
        <taxon>Halteria</taxon>
    </lineage>
</organism>
<dbReference type="GO" id="GO:0004525">
    <property type="term" value="F:ribonuclease III activity"/>
    <property type="evidence" value="ECO:0007669"/>
    <property type="project" value="InterPro"/>
</dbReference>
<dbReference type="GO" id="GO:0006396">
    <property type="term" value="P:RNA processing"/>
    <property type="evidence" value="ECO:0007669"/>
    <property type="project" value="InterPro"/>
</dbReference>
<evidence type="ECO:0000256" key="1">
    <source>
        <dbReference type="SAM" id="Coils"/>
    </source>
</evidence>
<comment type="caution">
    <text evidence="4">The sequence shown here is derived from an EMBL/GenBank/DDBJ whole genome shotgun (WGS) entry which is preliminary data.</text>
</comment>
<dbReference type="PROSITE" id="PS50142">
    <property type="entry name" value="RNASE_3_2"/>
    <property type="match status" value="1"/>
</dbReference>
<dbReference type="Gene3D" id="1.10.1520.10">
    <property type="entry name" value="Ribonuclease III domain"/>
    <property type="match status" value="2"/>
</dbReference>
<accession>A0A8J8T9S4</accession>
<evidence type="ECO:0000313" key="5">
    <source>
        <dbReference type="Proteomes" id="UP000785679"/>
    </source>
</evidence>
<proteinExistence type="predicted"/>
<sequence length="1772" mass="207257">MLATQQIQKRINDFQHHQFTLGSNLIIPTKFLRGIEGIITELLKSLKQLDERILILANNNKRAEQILQNIESQCKGRFISKHLSSKKKSQGSKEYNMQTEIGKQIFITLTKRFSTLLLHHDFQLSDFKVIIIDEANQISDSHPLNNIMSNYYFNSKSQKLPVIVGCFPIESLFEKVTNEENIEKQLQTIANILNAKIMMMSYEQVQKIEKNYLMELQKVTYNEMKPLEFILLLLKHISFDHMLQRYIVKQQREYALDEYKEDLLEALRKALGIDTNLLQHDPILIHLLQLPVGQLQERGKSILRKISPIEIQPCPQLNELKILQPELYYVNKGQIIHQSDCQKIIEAFGTQAMQIYTEVYDRDGLVNQCLEQAKHIGIDLSNFDPSFSHEKQALIFKPQIITEQYVENKIRFFSSIFEIDRFLFPIFSQLMNSGNQCNLIRICNRNIAYFGKALCYFNSEPGKILIFKKKLEKEANIFLDVVVLLLKKGFICEKLRCQTEIIRQVYESEKRLFFIKMLAEYNIQPPISKISEETQSVFNQKQERALKAELYLDSEREPFNNSTIKKSQPINIIMENVLEELSRDEQMNSSSMHQNSIVSQEADESFQQKGDEMSGFARVLEYVDRVEETTNNKTILIYPQISKISCTLDNSMMSADSDKEDNSFEESEASKIQDNYAAAEEQKETVPKQSEESPQQKNERQINFVKSQIVDQLKMNQVQDMSVINANLCKLDAFIDLFLIPSLNARKQYLKYQEDKLNKFKNELKGKPGAIQLTRSPGIVWCDLTQPKTVKYYLRFKAYSSQQINRSEKLLFQDIKQQVFHGIAKSFFEKRCNRECFQVLYENKKVNQETHFDVICINFEREGVLSERDIELLQQLEIKIEAAKFRIIRESVNPKKFKRNSIIDDLTLNAQRILGKEFAINDKFIQLQKKLSHDNDQCVFPKQLVSHLEIGQKSSENSHLILLFLIAALTKSISPQSDYIKEELSRLNFVGDSAINQAVVLHLSLAEDIANMEKQLDFSKISSIKTSNVSQKCHQAGLDFLVLSDSQESAADNQPRSLDDVFQSIMGFFSIYIGLDVAQLFMYDLKIIQDYPGELSKKDGSLKNKDFKFAILQSLSKFHKNQFTKNFYKKFVTYLFYKNIEQFSNLHKVKEVNDDKLISFSSGDMHQIQAARLLYNVTTDLMEDSEEYNTALAYETKLRYTGPDLNDAMGYKFRSRRHMLESMTHKSVAEKMTNLIKDKKIGLEQSDFMEIFNEMIQDATFQKDVDQVQRYILKLGDQDFVQKMKANVLKVLNTFDYQRNEYLGDSLLNFSAAKLFYLDTIEKNQLWQDEYKSSSKLHDLKTFFTSNVWLAFLICEHYFFSLNKQHRQQIIKTLETPNKDVQDNYQYLPLIPILNNDQNQQYETQVRKFQAIVFSMISENYSTVMDKMKMSYDISFKYGFTLQRFQNNSQEDTEEFDLDLISGHFVKILSDVHEALIGSIFADSASLVTTDQCISKLISSRYVFNFPLKENPRTRVLNILNSKSYCQNIKVTHSIEDKKDDVYIKVYLQSIEARRMKFKKEQKKKINKSYSDFQKFMEETYFQFEIQHQEWNVENFIEFVRGFRKVFNTKIYSKDPQIINILADYILQKYPAVEKEFKEINHKQLTTEEAKYVRKHLIDCFKEIKIKQWEYASYNKNILKERVNVLQLMELERVRYLSIRQTLQKAGITQIYSRSEDKSFESWVAELTNHQAYNLYLNLKRLAKAKKQIRDQGHDSGVNASQGKGGAGKAPE</sequence>
<evidence type="ECO:0000313" key="4">
    <source>
        <dbReference type="EMBL" id="TNV87559.1"/>
    </source>
</evidence>
<evidence type="ECO:0000259" key="3">
    <source>
        <dbReference type="PROSITE" id="PS50142"/>
    </source>
</evidence>
<dbReference type="OrthoDB" id="416741at2759"/>
<feature type="coiled-coil region" evidence="1">
    <location>
        <begin position="39"/>
        <end position="73"/>
    </location>
</feature>
<dbReference type="InterPro" id="IPR036389">
    <property type="entry name" value="RNase_III_sf"/>
</dbReference>
<keyword evidence="5" id="KW-1185">Reference proteome</keyword>
<dbReference type="Gene3D" id="3.40.50.300">
    <property type="entry name" value="P-loop containing nucleotide triphosphate hydrolases"/>
    <property type="match status" value="1"/>
</dbReference>
<dbReference type="InterPro" id="IPR027417">
    <property type="entry name" value="P-loop_NTPase"/>
</dbReference>
<dbReference type="SUPFAM" id="SSF52540">
    <property type="entry name" value="P-loop containing nucleoside triphosphate hydrolases"/>
    <property type="match status" value="1"/>
</dbReference>
<feature type="compositionally biased region" description="Gly residues" evidence="2">
    <location>
        <begin position="1763"/>
        <end position="1772"/>
    </location>
</feature>
<gene>
    <name evidence="4" type="ORF">FGO68_gene11487</name>
</gene>
<keyword evidence="1" id="KW-0175">Coiled coil</keyword>
<evidence type="ECO:0000256" key="2">
    <source>
        <dbReference type="SAM" id="MobiDB-lite"/>
    </source>
</evidence>
<dbReference type="EMBL" id="RRYP01000355">
    <property type="protein sequence ID" value="TNV87559.1"/>
    <property type="molecule type" value="Genomic_DNA"/>
</dbReference>
<feature type="compositionally biased region" description="Basic and acidic residues" evidence="2">
    <location>
        <begin position="680"/>
        <end position="691"/>
    </location>
</feature>
<dbReference type="Proteomes" id="UP000785679">
    <property type="component" value="Unassembled WGS sequence"/>
</dbReference>
<feature type="domain" description="RNase III" evidence="3">
    <location>
        <begin position="1293"/>
        <end position="1317"/>
    </location>
</feature>
<dbReference type="SUPFAM" id="SSF69065">
    <property type="entry name" value="RNase III domain-like"/>
    <property type="match status" value="2"/>
</dbReference>
<dbReference type="InterPro" id="IPR000999">
    <property type="entry name" value="RNase_III_dom"/>
</dbReference>
<feature type="region of interest" description="Disordered" evidence="2">
    <location>
        <begin position="1750"/>
        <end position="1772"/>
    </location>
</feature>